<dbReference type="OrthoDB" id="189328at2759"/>
<keyword evidence="1" id="KW-0732">Signal</keyword>
<feature type="domain" description="SsuA/THI5-like" evidence="2">
    <location>
        <begin position="44"/>
        <end position="252"/>
    </location>
</feature>
<feature type="chain" id="PRO_5039920900" evidence="1">
    <location>
        <begin position="25"/>
        <end position="371"/>
    </location>
</feature>
<dbReference type="AlphaFoldDB" id="A0A9K3L0T1"/>
<protein>
    <submittedName>
        <fullName evidence="3">NMT1/THI5 like domain containing protein</fullName>
    </submittedName>
</protein>
<evidence type="ECO:0000256" key="1">
    <source>
        <dbReference type="SAM" id="SignalP"/>
    </source>
</evidence>
<name>A0A9K3L0T1_9STRA</name>
<dbReference type="Proteomes" id="UP000693970">
    <property type="component" value="Unassembled WGS sequence"/>
</dbReference>
<accession>A0A9K3L0T1</accession>
<gene>
    <name evidence="3" type="ORF">IV203_002879</name>
</gene>
<dbReference type="PANTHER" id="PTHR31528">
    <property type="entry name" value="4-AMINO-5-HYDROXYMETHYL-2-METHYLPYRIMIDINE PHOSPHATE SYNTHASE THI11-RELATED"/>
    <property type="match status" value="1"/>
</dbReference>
<feature type="signal peptide" evidence="1">
    <location>
        <begin position="1"/>
        <end position="24"/>
    </location>
</feature>
<dbReference type="InterPro" id="IPR027939">
    <property type="entry name" value="NMT1/THI5"/>
</dbReference>
<dbReference type="Pfam" id="PF09084">
    <property type="entry name" value="NMT1"/>
    <property type="match status" value="1"/>
</dbReference>
<sequence>MTANLRSSFFIFGMLSWHTGVTMATCAENSPLVNMSFQLDWRFNAQFAGIFMADASGNMTKAGVNLEIRPWEDGINAIDEVAEGRADFACAEQNLIIAAQAAGSPVKAVATMFQFSPYGLMAPPDGAVELTSLEALEGFPVGVHVDGIKVMELVKGVNGLADINVTEIHYADKWDRVVSGEMAAVQCYVIDEPIGVHSNYGVQPMVLRLSDHGLLSTAQTIVVSEETLESRGDLVTKVLGAIFQGWIVALADKPTAAAIIVNDYVPDDSVYKDIAYQTETLELLEPYVLVEGRPIGVIDPEVWANAAELMLEFGIVNSLPDDLSSTLAIEYYNGPLVFEDCNDQSTAGGFRVVVPSNAFVVAIFLLFQFLC</sequence>
<evidence type="ECO:0000313" key="3">
    <source>
        <dbReference type="EMBL" id="KAG7353524.1"/>
    </source>
</evidence>
<dbReference type="EMBL" id="JAGRRH010000016">
    <property type="protein sequence ID" value="KAG7353524.1"/>
    <property type="molecule type" value="Genomic_DNA"/>
</dbReference>
<organism evidence="3 4">
    <name type="scientific">Nitzschia inconspicua</name>
    <dbReference type="NCBI Taxonomy" id="303405"/>
    <lineage>
        <taxon>Eukaryota</taxon>
        <taxon>Sar</taxon>
        <taxon>Stramenopiles</taxon>
        <taxon>Ochrophyta</taxon>
        <taxon>Bacillariophyta</taxon>
        <taxon>Bacillariophyceae</taxon>
        <taxon>Bacillariophycidae</taxon>
        <taxon>Bacillariales</taxon>
        <taxon>Bacillariaceae</taxon>
        <taxon>Nitzschia</taxon>
    </lineage>
</organism>
<proteinExistence type="predicted"/>
<evidence type="ECO:0000259" key="2">
    <source>
        <dbReference type="Pfam" id="PF09084"/>
    </source>
</evidence>
<reference evidence="3" key="2">
    <citation type="submission" date="2021-04" db="EMBL/GenBank/DDBJ databases">
        <authorList>
            <person name="Podell S."/>
        </authorList>
    </citation>
    <scope>NUCLEOTIDE SEQUENCE</scope>
    <source>
        <strain evidence="3">Hildebrandi</strain>
    </source>
</reference>
<dbReference type="GO" id="GO:0009228">
    <property type="term" value="P:thiamine biosynthetic process"/>
    <property type="evidence" value="ECO:0007669"/>
    <property type="project" value="InterPro"/>
</dbReference>
<dbReference type="PANTHER" id="PTHR31528:SF15">
    <property type="entry name" value="RIBOFLAVIN-BINDING PROTEIN RIBY"/>
    <property type="match status" value="1"/>
</dbReference>
<dbReference type="InterPro" id="IPR015168">
    <property type="entry name" value="SsuA/THI5"/>
</dbReference>
<keyword evidence="4" id="KW-1185">Reference proteome</keyword>
<comment type="caution">
    <text evidence="3">The sequence shown here is derived from an EMBL/GenBank/DDBJ whole genome shotgun (WGS) entry which is preliminary data.</text>
</comment>
<reference evidence="3" key="1">
    <citation type="journal article" date="2021" name="Sci. Rep.">
        <title>Diploid genomic architecture of Nitzschia inconspicua, an elite biomass production diatom.</title>
        <authorList>
            <person name="Oliver A."/>
            <person name="Podell S."/>
            <person name="Pinowska A."/>
            <person name="Traller J.C."/>
            <person name="Smith S.R."/>
            <person name="McClure R."/>
            <person name="Beliaev A."/>
            <person name="Bohutskyi P."/>
            <person name="Hill E.A."/>
            <person name="Rabines A."/>
            <person name="Zheng H."/>
            <person name="Allen L.Z."/>
            <person name="Kuo A."/>
            <person name="Grigoriev I.V."/>
            <person name="Allen A.E."/>
            <person name="Hazlebeck D."/>
            <person name="Allen E.E."/>
        </authorList>
    </citation>
    <scope>NUCLEOTIDE SEQUENCE</scope>
    <source>
        <strain evidence="3">Hildebrandi</strain>
    </source>
</reference>
<evidence type="ECO:0000313" key="4">
    <source>
        <dbReference type="Proteomes" id="UP000693970"/>
    </source>
</evidence>